<name>A0A5M8PDF8_9LECA</name>
<evidence type="ECO:0000313" key="1">
    <source>
        <dbReference type="EMBL" id="KAA6407359.1"/>
    </source>
</evidence>
<evidence type="ECO:0000313" key="2">
    <source>
        <dbReference type="Proteomes" id="UP000324767"/>
    </source>
</evidence>
<gene>
    <name evidence="1" type="ORF">FRX48_08907</name>
</gene>
<dbReference type="Proteomes" id="UP000324767">
    <property type="component" value="Unassembled WGS sequence"/>
</dbReference>
<comment type="caution">
    <text evidence="1">The sequence shown here is derived from an EMBL/GenBank/DDBJ whole genome shotgun (WGS) entry which is preliminary data.</text>
</comment>
<proteinExistence type="predicted"/>
<protein>
    <submittedName>
        <fullName evidence="1">Uncharacterized protein</fullName>
    </submittedName>
</protein>
<organism evidence="1 2">
    <name type="scientific">Lasallia pustulata</name>
    <dbReference type="NCBI Taxonomy" id="136370"/>
    <lineage>
        <taxon>Eukaryota</taxon>
        <taxon>Fungi</taxon>
        <taxon>Dikarya</taxon>
        <taxon>Ascomycota</taxon>
        <taxon>Pezizomycotina</taxon>
        <taxon>Lecanoromycetes</taxon>
        <taxon>OSLEUM clade</taxon>
        <taxon>Umbilicariomycetidae</taxon>
        <taxon>Umbilicariales</taxon>
        <taxon>Umbilicariaceae</taxon>
        <taxon>Lasallia</taxon>
    </lineage>
</organism>
<dbReference type="AlphaFoldDB" id="A0A5M8PDF8"/>
<dbReference type="EMBL" id="VXIT01000018">
    <property type="protein sequence ID" value="KAA6407359.1"/>
    <property type="molecule type" value="Genomic_DNA"/>
</dbReference>
<reference evidence="1 2" key="1">
    <citation type="submission" date="2019-09" db="EMBL/GenBank/DDBJ databases">
        <title>The hologenome of the rock-dwelling lichen Lasallia pustulata.</title>
        <authorList>
            <person name="Greshake Tzovaras B."/>
            <person name="Segers F."/>
            <person name="Bicker A."/>
            <person name="Dal Grande F."/>
            <person name="Otte J."/>
            <person name="Hankeln T."/>
            <person name="Schmitt I."/>
            <person name="Ebersberger I."/>
        </authorList>
    </citation>
    <scope>NUCLEOTIDE SEQUENCE [LARGE SCALE GENOMIC DNA]</scope>
    <source>
        <strain evidence="1">A1-1</strain>
    </source>
</reference>
<accession>A0A5M8PDF8</accession>
<sequence length="127" mass="14973">MPTETEQELDDAIKEQDLLVMYMEGFAKSYRIHHNNQHELQKELFSVQAAANPLPFNLPAAAWARIERDIREEQAIVSQNMNWTRQQWIRYMWGIKPAKDKIAKLEKLVAEEKKWAEETENADEGFL</sequence>